<keyword evidence="4" id="KW-0012">Acyltransferase</keyword>
<dbReference type="Gene3D" id="4.10.320.10">
    <property type="entry name" value="E3-binding domain"/>
    <property type="match status" value="1"/>
</dbReference>
<dbReference type="SUPFAM" id="SSF52777">
    <property type="entry name" value="CoA-dependent acyltransferases"/>
    <property type="match status" value="1"/>
</dbReference>
<keyword evidence="9" id="KW-1185">Reference proteome</keyword>
<accession>A0A329R0C3</accession>
<dbReference type="RefSeq" id="WP_112257248.1">
    <property type="nucleotide sequence ID" value="NZ_QMIG01000003.1"/>
</dbReference>
<evidence type="ECO:0000313" key="8">
    <source>
        <dbReference type="EMBL" id="RAW17429.1"/>
    </source>
</evidence>
<evidence type="ECO:0000313" key="9">
    <source>
        <dbReference type="Proteomes" id="UP000250462"/>
    </source>
</evidence>
<dbReference type="InterPro" id="IPR036625">
    <property type="entry name" value="E3-bd_dom_sf"/>
</dbReference>
<dbReference type="Pfam" id="PF00364">
    <property type="entry name" value="Biotin_lipoyl"/>
    <property type="match status" value="1"/>
</dbReference>
<dbReference type="Pfam" id="PF00198">
    <property type="entry name" value="2-oxoacid_dh"/>
    <property type="match status" value="1"/>
</dbReference>
<dbReference type="SUPFAM" id="SSF51230">
    <property type="entry name" value="Single hybrid motif"/>
    <property type="match status" value="1"/>
</dbReference>
<evidence type="ECO:0000259" key="7">
    <source>
        <dbReference type="PROSITE" id="PS51826"/>
    </source>
</evidence>
<feature type="domain" description="Lipoyl-binding" evidence="6">
    <location>
        <begin position="2"/>
        <end position="77"/>
    </location>
</feature>
<dbReference type="InterPro" id="IPR001078">
    <property type="entry name" value="2-oxoacid_DH_actylTfrase"/>
</dbReference>
<feature type="domain" description="Peripheral subunit-binding (PSBD)" evidence="7">
    <location>
        <begin position="144"/>
        <end position="181"/>
    </location>
</feature>
<dbReference type="OrthoDB" id="9805770at2"/>
<dbReference type="PROSITE" id="PS50968">
    <property type="entry name" value="BIOTINYL_LIPOYL"/>
    <property type="match status" value="1"/>
</dbReference>
<proteinExistence type="inferred from homology"/>
<sequence>MAELLHVPEIVTDAGDVTLRSWQVTENQPYAATDTLATVETDKAVVDVEAESAGVVVTTLVDEGSTVPVGAPIAVLRASDEQVPDLPALLRQLGVSAPGEERAREPVPEPSGPALEPSRAAPDSRQHTPGDPSSPRIEGQGRVFASPLARRMARDAGLALDDLHGSGPGGRIVRRDVEAAIADRTGAVESRTPRPAPEVPAGQPAGQPAGEPTGQATGQPAGVTEVPHTRARTAIAARMARSKQQVPHFYLRDTLPVDELVRLRRDLAAQTSATVSLNDLLIRAVALAHAAVPAMNVIWTDEAVRAFPSVDVGVAVATDAGLVTPVVREADRMSITAIAATVRDYVDRARSGQLRQDELEGGTVTVTNLGMHGIEEFSAIINPPQASILAVGAAREEPIVRDGRVEVATLMRVTLSVDHRPVDGVVAAEWMSAFRALVENPLRLLV</sequence>
<keyword evidence="4" id="KW-0808">Transferase</keyword>
<dbReference type="PANTHER" id="PTHR23151:SF90">
    <property type="entry name" value="DIHYDROLIPOYLLYSINE-RESIDUE ACETYLTRANSFERASE COMPONENT OF PYRUVATE DEHYDROGENASE COMPLEX, MITOCHONDRIAL-RELATED"/>
    <property type="match status" value="1"/>
</dbReference>
<evidence type="ECO:0000256" key="5">
    <source>
        <dbReference type="SAM" id="MobiDB-lite"/>
    </source>
</evidence>
<dbReference type="Gene3D" id="3.30.559.10">
    <property type="entry name" value="Chloramphenicol acetyltransferase-like domain"/>
    <property type="match status" value="1"/>
</dbReference>
<evidence type="ECO:0000256" key="4">
    <source>
        <dbReference type="RuleBase" id="RU003423"/>
    </source>
</evidence>
<dbReference type="InterPro" id="IPR000089">
    <property type="entry name" value="Biotin_lipoyl"/>
</dbReference>
<dbReference type="InterPro" id="IPR011053">
    <property type="entry name" value="Single_hybrid_motif"/>
</dbReference>
<dbReference type="Proteomes" id="UP000250462">
    <property type="component" value="Unassembled WGS sequence"/>
</dbReference>
<dbReference type="InterPro" id="IPR045257">
    <property type="entry name" value="E2/Pdx1"/>
</dbReference>
<keyword evidence="3 4" id="KW-0450">Lipoyl</keyword>
<dbReference type="PROSITE" id="PS51826">
    <property type="entry name" value="PSBD"/>
    <property type="match status" value="1"/>
</dbReference>
<dbReference type="InterPro" id="IPR023213">
    <property type="entry name" value="CAT-like_dom_sf"/>
</dbReference>
<dbReference type="Gene3D" id="2.40.50.100">
    <property type="match status" value="1"/>
</dbReference>
<organism evidence="8 9">
    <name type="scientific">Phytoactinopolyspora halophila</name>
    <dbReference type="NCBI Taxonomy" id="1981511"/>
    <lineage>
        <taxon>Bacteria</taxon>
        <taxon>Bacillati</taxon>
        <taxon>Actinomycetota</taxon>
        <taxon>Actinomycetes</taxon>
        <taxon>Jiangellales</taxon>
        <taxon>Jiangellaceae</taxon>
        <taxon>Phytoactinopolyspora</taxon>
    </lineage>
</organism>
<evidence type="ECO:0000259" key="6">
    <source>
        <dbReference type="PROSITE" id="PS50968"/>
    </source>
</evidence>
<reference evidence="8 9" key="1">
    <citation type="submission" date="2018-06" db="EMBL/GenBank/DDBJ databases">
        <title>Phytoactinopolyspora halophila sp. nov., a novel halophilic actinomycete isolated from a saline soil in China.</title>
        <authorList>
            <person name="Tang S.-K."/>
        </authorList>
    </citation>
    <scope>NUCLEOTIDE SEQUENCE [LARGE SCALE GENOMIC DNA]</scope>
    <source>
        <strain evidence="8 9">YIM 96934</strain>
    </source>
</reference>
<comment type="caution">
    <text evidence="8">The sequence shown here is derived from an EMBL/GenBank/DDBJ whole genome shotgun (WGS) entry which is preliminary data.</text>
</comment>
<dbReference type="GO" id="GO:0016746">
    <property type="term" value="F:acyltransferase activity"/>
    <property type="evidence" value="ECO:0007669"/>
    <property type="project" value="UniProtKB-KW"/>
</dbReference>
<dbReference type="InterPro" id="IPR004167">
    <property type="entry name" value="PSBD"/>
</dbReference>
<evidence type="ECO:0000256" key="3">
    <source>
        <dbReference type="ARBA" id="ARBA00022823"/>
    </source>
</evidence>
<name>A0A329R0C3_9ACTN</name>
<dbReference type="EC" id="2.3.1.-" evidence="4"/>
<dbReference type="CDD" id="cd06849">
    <property type="entry name" value="lipoyl_domain"/>
    <property type="match status" value="1"/>
</dbReference>
<gene>
    <name evidence="8" type="ORF">DPM12_05260</name>
</gene>
<dbReference type="SUPFAM" id="SSF47005">
    <property type="entry name" value="Peripheral subunit-binding domain of 2-oxo acid dehydrogenase complex"/>
    <property type="match status" value="1"/>
</dbReference>
<feature type="region of interest" description="Disordered" evidence="5">
    <location>
        <begin position="184"/>
        <end position="225"/>
    </location>
</feature>
<dbReference type="PANTHER" id="PTHR23151">
    <property type="entry name" value="DIHYDROLIPOAMIDE ACETYL/SUCCINYL-TRANSFERASE-RELATED"/>
    <property type="match status" value="1"/>
</dbReference>
<comment type="cofactor">
    <cofactor evidence="1 4">
        <name>(R)-lipoate</name>
        <dbReference type="ChEBI" id="CHEBI:83088"/>
    </cofactor>
</comment>
<protein>
    <recommendedName>
        <fullName evidence="4">Dihydrolipoamide acetyltransferase component of pyruvate dehydrogenase complex</fullName>
        <ecNumber evidence="4">2.3.1.-</ecNumber>
    </recommendedName>
</protein>
<dbReference type="AlphaFoldDB" id="A0A329R0C3"/>
<dbReference type="Pfam" id="PF02817">
    <property type="entry name" value="E3_binding"/>
    <property type="match status" value="1"/>
</dbReference>
<dbReference type="GO" id="GO:0006086">
    <property type="term" value="P:pyruvate decarboxylation to acetyl-CoA"/>
    <property type="evidence" value="ECO:0007669"/>
    <property type="project" value="InterPro"/>
</dbReference>
<evidence type="ECO:0000256" key="2">
    <source>
        <dbReference type="ARBA" id="ARBA00007317"/>
    </source>
</evidence>
<dbReference type="EMBL" id="QMIG01000003">
    <property type="protein sequence ID" value="RAW17429.1"/>
    <property type="molecule type" value="Genomic_DNA"/>
</dbReference>
<evidence type="ECO:0000256" key="1">
    <source>
        <dbReference type="ARBA" id="ARBA00001938"/>
    </source>
</evidence>
<feature type="region of interest" description="Disordered" evidence="5">
    <location>
        <begin position="95"/>
        <end position="140"/>
    </location>
</feature>
<comment type="similarity">
    <text evidence="2 4">Belongs to the 2-oxoacid dehydrogenase family.</text>
</comment>
<dbReference type="GO" id="GO:0045254">
    <property type="term" value="C:pyruvate dehydrogenase complex"/>
    <property type="evidence" value="ECO:0007669"/>
    <property type="project" value="InterPro"/>
</dbReference>